<evidence type="ECO:0000256" key="10">
    <source>
        <dbReference type="PROSITE-ProRule" id="PRU00742"/>
    </source>
</evidence>
<dbReference type="PANTHER" id="PTHR43782">
    <property type="entry name" value="ARGINASE"/>
    <property type="match status" value="1"/>
</dbReference>
<evidence type="ECO:0000256" key="4">
    <source>
        <dbReference type="ARBA" id="ARBA00018123"/>
    </source>
</evidence>
<dbReference type="InterPro" id="IPR006035">
    <property type="entry name" value="Ureohydrolase"/>
</dbReference>
<dbReference type="InterPro" id="IPR014033">
    <property type="entry name" value="Arginase"/>
</dbReference>
<evidence type="ECO:0000256" key="11">
    <source>
        <dbReference type="RuleBase" id="RU003684"/>
    </source>
</evidence>
<keyword evidence="8" id="KW-0464">Manganese</keyword>
<accession>A0ABZ2C857</accession>
<comment type="cofactor">
    <cofactor evidence="1">
        <name>Mn(2+)</name>
        <dbReference type="ChEBI" id="CHEBI:29035"/>
    </cofactor>
</comment>
<dbReference type="PANTHER" id="PTHR43782:SF3">
    <property type="entry name" value="ARGINASE"/>
    <property type="match status" value="1"/>
</dbReference>
<evidence type="ECO:0000313" key="12">
    <source>
        <dbReference type="EMBL" id="WVX66929.1"/>
    </source>
</evidence>
<dbReference type="EMBL" id="CP133270">
    <property type="protein sequence ID" value="WVX66929.1"/>
    <property type="molecule type" value="Genomic_DNA"/>
</dbReference>
<evidence type="ECO:0000256" key="8">
    <source>
        <dbReference type="ARBA" id="ARBA00023211"/>
    </source>
</evidence>
<dbReference type="Gene3D" id="3.40.800.10">
    <property type="entry name" value="Ureohydrolase domain"/>
    <property type="match status" value="1"/>
</dbReference>
<keyword evidence="7 11" id="KW-0378">Hydrolase</keyword>
<evidence type="ECO:0000256" key="9">
    <source>
        <dbReference type="ARBA" id="ARBA00047391"/>
    </source>
</evidence>
<evidence type="ECO:0000256" key="6">
    <source>
        <dbReference type="ARBA" id="ARBA00022723"/>
    </source>
</evidence>
<keyword evidence="13" id="KW-1185">Reference proteome</keyword>
<evidence type="ECO:0000256" key="5">
    <source>
        <dbReference type="ARBA" id="ARBA00022503"/>
    </source>
</evidence>
<keyword evidence="6" id="KW-0479">Metal-binding</keyword>
<proteinExistence type="inferred from homology"/>
<dbReference type="InterPro" id="IPR020855">
    <property type="entry name" value="Ureohydrolase_Mn_BS"/>
</dbReference>
<name>A0ABZ2C857_9PROT</name>
<evidence type="ECO:0000256" key="2">
    <source>
        <dbReference type="ARBA" id="ARBA00005098"/>
    </source>
</evidence>
<dbReference type="PROSITE" id="PS51409">
    <property type="entry name" value="ARGINASE_2"/>
    <property type="match status" value="1"/>
</dbReference>
<evidence type="ECO:0000256" key="3">
    <source>
        <dbReference type="ARBA" id="ARBA00012168"/>
    </source>
</evidence>
<organism evidence="12 13">
    <name type="scientific">Candidatus Bealeia paramacronuclearis</name>
    <dbReference type="NCBI Taxonomy" id="1921001"/>
    <lineage>
        <taxon>Bacteria</taxon>
        <taxon>Pseudomonadati</taxon>
        <taxon>Pseudomonadota</taxon>
        <taxon>Alphaproteobacteria</taxon>
        <taxon>Holosporales</taxon>
        <taxon>Holosporaceae</taxon>
        <taxon>Candidatus Bealeia</taxon>
    </lineage>
</organism>
<evidence type="ECO:0000313" key="13">
    <source>
        <dbReference type="Proteomes" id="UP001330434"/>
    </source>
</evidence>
<dbReference type="EC" id="3.5.3.1" evidence="3"/>
<reference evidence="12 13" key="1">
    <citation type="journal article" date="2024" name="Environ. Microbiol.">
        <title>Novel evolutionary insights on the interactions of the Holosporales (Alphaproteobacteria) with eukaryotic hosts from comparative genomics.</title>
        <authorList>
            <person name="Giovannini M."/>
            <person name="Petroni G."/>
            <person name="Castelli M."/>
        </authorList>
    </citation>
    <scope>NUCLEOTIDE SEQUENCE [LARGE SCALE GENOMIC DNA]</scope>
    <source>
        <strain evidence="12 13">US_Bl 15I1</strain>
    </source>
</reference>
<evidence type="ECO:0000256" key="7">
    <source>
        <dbReference type="ARBA" id="ARBA00022801"/>
    </source>
</evidence>
<comment type="similarity">
    <text evidence="10 11">Belongs to the arginase family.</text>
</comment>
<comment type="catalytic activity">
    <reaction evidence="9">
        <text>L-arginine + H2O = urea + L-ornithine</text>
        <dbReference type="Rhea" id="RHEA:20569"/>
        <dbReference type="ChEBI" id="CHEBI:15377"/>
        <dbReference type="ChEBI" id="CHEBI:16199"/>
        <dbReference type="ChEBI" id="CHEBI:32682"/>
        <dbReference type="ChEBI" id="CHEBI:46911"/>
        <dbReference type="EC" id="3.5.3.1"/>
    </reaction>
</comment>
<evidence type="ECO:0000256" key="1">
    <source>
        <dbReference type="ARBA" id="ARBA00001936"/>
    </source>
</evidence>
<dbReference type="Pfam" id="PF00491">
    <property type="entry name" value="Arginase"/>
    <property type="match status" value="1"/>
</dbReference>
<dbReference type="SUPFAM" id="SSF52768">
    <property type="entry name" value="Arginase/deacetylase"/>
    <property type="match status" value="1"/>
</dbReference>
<protein>
    <recommendedName>
        <fullName evidence="4">Arginase</fullName>
        <ecNumber evidence="3">3.5.3.1</ecNumber>
    </recommendedName>
</protein>
<dbReference type="PROSITE" id="PS01053">
    <property type="entry name" value="ARGINASE_1"/>
    <property type="match status" value="1"/>
</dbReference>
<sequence length="298" mass="32715">MTHILHFIGAALGCGTKKPETLEGPEALYHTPFLKQLNNLGYVTSWEDTIVEHNPNKIQAGTLESLSVVHDFNHRLAHTVDDSLEQSAFPIVIGGDHSVAIGTWSGVIHHLNAEGEFGLIWLDAHMDSHTPQTTPSNCIHGMPLATLLGHGEEELTHLISPKAKLNPKHVVLIGVRSFEEGEQKLLENLNVRIMFQKEVHQRGFQACFDEALEIAQKGTKGFGVTLDLDMFDPRFAPGVGVPETDGALPTETLPALQGLIQNPNFKAFEVVELNPTLDRDDITLTLLQDIIASVLQKS</sequence>
<gene>
    <name evidence="12" type="ORF">Bealeia1_01124</name>
</gene>
<dbReference type="InterPro" id="IPR023696">
    <property type="entry name" value="Ureohydrolase_dom_sf"/>
</dbReference>
<dbReference type="PRINTS" id="PR00116">
    <property type="entry name" value="ARGINASE"/>
</dbReference>
<dbReference type="CDD" id="cd09989">
    <property type="entry name" value="Arginase"/>
    <property type="match status" value="1"/>
</dbReference>
<keyword evidence="5" id="KW-0056">Arginine metabolism</keyword>
<comment type="pathway">
    <text evidence="2">Nitrogen metabolism; urea cycle; L-ornithine and urea from L-arginine: step 1/1.</text>
</comment>
<dbReference type="RefSeq" id="WP_331255742.1">
    <property type="nucleotide sequence ID" value="NZ_CP133270.1"/>
</dbReference>
<dbReference type="Proteomes" id="UP001330434">
    <property type="component" value="Chromosome"/>
</dbReference>